<gene>
    <name evidence="1" type="ORF">SMN809_LOCUS35891</name>
</gene>
<protein>
    <submittedName>
        <fullName evidence="1">Uncharacterized protein</fullName>
    </submittedName>
</protein>
<dbReference type="EMBL" id="CAJOBI010086808">
    <property type="protein sequence ID" value="CAF4522635.1"/>
    <property type="molecule type" value="Genomic_DNA"/>
</dbReference>
<reference evidence="1" key="1">
    <citation type="submission" date="2021-02" db="EMBL/GenBank/DDBJ databases">
        <authorList>
            <person name="Nowell W R."/>
        </authorList>
    </citation>
    <scope>NUCLEOTIDE SEQUENCE</scope>
</reference>
<dbReference type="AlphaFoldDB" id="A0A8S2XW79"/>
<feature type="non-terminal residue" evidence="1">
    <location>
        <position position="1"/>
    </location>
</feature>
<evidence type="ECO:0000313" key="2">
    <source>
        <dbReference type="Proteomes" id="UP000676336"/>
    </source>
</evidence>
<accession>A0A8S2XW79</accession>
<evidence type="ECO:0000313" key="1">
    <source>
        <dbReference type="EMBL" id="CAF4522635.1"/>
    </source>
</evidence>
<proteinExistence type="predicted"/>
<dbReference type="Proteomes" id="UP000676336">
    <property type="component" value="Unassembled WGS sequence"/>
</dbReference>
<sequence length="49" mass="5001">MKGAPVSSSGTRVTLLGSDMVPLNWHPASASGGIVIDVSNVKIYSLATD</sequence>
<comment type="caution">
    <text evidence="1">The sequence shown here is derived from an EMBL/GenBank/DDBJ whole genome shotgun (WGS) entry which is preliminary data.</text>
</comment>
<name>A0A8S2XW79_9BILA</name>
<organism evidence="1 2">
    <name type="scientific">Rotaria magnacalcarata</name>
    <dbReference type="NCBI Taxonomy" id="392030"/>
    <lineage>
        <taxon>Eukaryota</taxon>
        <taxon>Metazoa</taxon>
        <taxon>Spiralia</taxon>
        <taxon>Gnathifera</taxon>
        <taxon>Rotifera</taxon>
        <taxon>Eurotatoria</taxon>
        <taxon>Bdelloidea</taxon>
        <taxon>Philodinida</taxon>
        <taxon>Philodinidae</taxon>
        <taxon>Rotaria</taxon>
    </lineage>
</organism>